<feature type="transmembrane region" description="Helical" evidence="1">
    <location>
        <begin position="42"/>
        <end position="63"/>
    </location>
</feature>
<evidence type="ECO:0000256" key="1">
    <source>
        <dbReference type="SAM" id="Phobius"/>
    </source>
</evidence>
<keyword evidence="3" id="KW-1185">Reference proteome</keyword>
<name>A0A521F5G2_9BACT</name>
<keyword evidence="1" id="KW-0472">Membrane</keyword>
<organism evidence="2 3">
    <name type="scientific">Gracilimonas mengyeensis</name>
    <dbReference type="NCBI Taxonomy" id="1302730"/>
    <lineage>
        <taxon>Bacteria</taxon>
        <taxon>Pseudomonadati</taxon>
        <taxon>Balneolota</taxon>
        <taxon>Balneolia</taxon>
        <taxon>Balneolales</taxon>
        <taxon>Balneolaceae</taxon>
        <taxon>Gracilimonas</taxon>
    </lineage>
</organism>
<dbReference type="RefSeq" id="WP_142455640.1">
    <property type="nucleotide sequence ID" value="NZ_FXTP01000015.1"/>
</dbReference>
<proteinExistence type="predicted"/>
<accession>A0A521F5G2</accession>
<evidence type="ECO:0000313" key="2">
    <source>
        <dbReference type="EMBL" id="SMO91387.1"/>
    </source>
</evidence>
<evidence type="ECO:0000313" key="3">
    <source>
        <dbReference type="Proteomes" id="UP000317557"/>
    </source>
</evidence>
<feature type="transmembrane region" description="Helical" evidence="1">
    <location>
        <begin position="69"/>
        <end position="91"/>
    </location>
</feature>
<dbReference type="EMBL" id="FXTP01000015">
    <property type="protein sequence ID" value="SMO91387.1"/>
    <property type="molecule type" value="Genomic_DNA"/>
</dbReference>
<dbReference type="AlphaFoldDB" id="A0A521F5G2"/>
<reference evidence="2 3" key="1">
    <citation type="submission" date="2017-05" db="EMBL/GenBank/DDBJ databases">
        <authorList>
            <person name="Varghese N."/>
            <person name="Submissions S."/>
        </authorList>
    </citation>
    <scope>NUCLEOTIDE SEQUENCE [LARGE SCALE GENOMIC DNA]</scope>
    <source>
        <strain evidence="2 3">DSM 21985</strain>
    </source>
</reference>
<keyword evidence="1" id="KW-0812">Transmembrane</keyword>
<dbReference type="OrthoDB" id="1525077at2"/>
<sequence>MYKEKKYTSIVGETVNKQLESTDCLPKDISAWTNKMDTVNRLHLTSAGMGVLLGLCVVALSLTNLIEPLWFASFMTVFGSMATVTGFYFLYELFTYSGTFDSLVHKAIKRAVTDRN</sequence>
<gene>
    <name evidence="2" type="ORF">SAMN06265219_11577</name>
</gene>
<protein>
    <submittedName>
        <fullName evidence="2">Uncharacterized protein</fullName>
    </submittedName>
</protein>
<dbReference type="Proteomes" id="UP000317557">
    <property type="component" value="Unassembled WGS sequence"/>
</dbReference>
<keyword evidence="1" id="KW-1133">Transmembrane helix</keyword>